<sequence length="264" mass="30732">MTNINRVREEQLHFCYFDGAQAEARIVAYEANIAKWKEQFERARLNPGSYDAHIALASEMFNVPYDQVPTNDYNEDGSLALRGVAKRCRHGLNYRMQPARLAQSAGMSLAEAERNYQLYHRVNPELQIWWKAIENEVRTTRMLVTCLGRRMEFLGSRLDESLMDSIIAFKPQSTLGDLVTGTQWRCQDDDDWPRYARIPFNNHDSLTALCRERDIPTVARLFRKYAEAPLYIKGEELIIPIDIKVSYPDDQGVHRWSNLKKWKG</sequence>
<dbReference type="GO" id="GO:0003677">
    <property type="term" value="F:DNA binding"/>
    <property type="evidence" value="ECO:0007669"/>
    <property type="project" value="InterPro"/>
</dbReference>
<accession>A0A6J5MZS9</accession>
<dbReference type="GO" id="GO:0003887">
    <property type="term" value="F:DNA-directed DNA polymerase activity"/>
    <property type="evidence" value="ECO:0007669"/>
    <property type="project" value="UniProtKB-KW"/>
</dbReference>
<keyword evidence="1" id="KW-0175">Coiled coil</keyword>
<organism evidence="3">
    <name type="scientific">uncultured Caudovirales phage</name>
    <dbReference type="NCBI Taxonomy" id="2100421"/>
    <lineage>
        <taxon>Viruses</taxon>
        <taxon>Duplodnaviria</taxon>
        <taxon>Heunggongvirae</taxon>
        <taxon>Uroviricota</taxon>
        <taxon>Caudoviricetes</taxon>
        <taxon>Peduoviridae</taxon>
        <taxon>Maltschvirus</taxon>
        <taxon>Maltschvirus maltsch</taxon>
    </lineage>
</organism>
<protein>
    <submittedName>
        <fullName evidence="3">DNA-directed DNA polymerase, family A, palm domain containing protein</fullName>
    </submittedName>
</protein>
<dbReference type="Pfam" id="PF00476">
    <property type="entry name" value="DNA_pol_A"/>
    <property type="match status" value="1"/>
</dbReference>
<dbReference type="SUPFAM" id="SSF56672">
    <property type="entry name" value="DNA/RNA polymerases"/>
    <property type="match status" value="1"/>
</dbReference>
<keyword evidence="3" id="KW-0548">Nucleotidyltransferase</keyword>
<keyword evidence="3" id="KW-0808">Transferase</keyword>
<feature type="coiled-coil region" evidence="1">
    <location>
        <begin position="19"/>
        <end position="46"/>
    </location>
</feature>
<reference evidence="3" key="1">
    <citation type="submission" date="2020-04" db="EMBL/GenBank/DDBJ databases">
        <authorList>
            <person name="Chiriac C."/>
            <person name="Salcher M."/>
            <person name="Ghai R."/>
            <person name="Kavagutti S V."/>
        </authorList>
    </citation>
    <scope>NUCLEOTIDE SEQUENCE</scope>
</reference>
<dbReference type="Gene3D" id="3.30.70.370">
    <property type="match status" value="1"/>
</dbReference>
<keyword evidence="3" id="KW-0239">DNA-directed DNA polymerase</keyword>
<dbReference type="EMBL" id="LR796546">
    <property type="protein sequence ID" value="CAB4150493.1"/>
    <property type="molecule type" value="Genomic_DNA"/>
</dbReference>
<name>A0A6J5MZS9_9CAUD</name>
<evidence type="ECO:0000313" key="3">
    <source>
        <dbReference type="EMBL" id="CAB4150493.1"/>
    </source>
</evidence>
<dbReference type="SMART" id="SM00482">
    <property type="entry name" value="POLAc"/>
    <property type="match status" value="1"/>
</dbReference>
<dbReference type="Gene3D" id="1.10.150.20">
    <property type="entry name" value="5' to 3' exonuclease, C-terminal subdomain"/>
    <property type="match status" value="1"/>
</dbReference>
<proteinExistence type="predicted"/>
<evidence type="ECO:0000256" key="1">
    <source>
        <dbReference type="SAM" id="Coils"/>
    </source>
</evidence>
<feature type="domain" description="DNA-directed DNA polymerase family A palm" evidence="2">
    <location>
        <begin position="6"/>
        <end position="214"/>
    </location>
</feature>
<dbReference type="GO" id="GO:0006260">
    <property type="term" value="P:DNA replication"/>
    <property type="evidence" value="ECO:0007669"/>
    <property type="project" value="InterPro"/>
</dbReference>
<evidence type="ECO:0000259" key="2">
    <source>
        <dbReference type="SMART" id="SM00482"/>
    </source>
</evidence>
<dbReference type="InterPro" id="IPR043502">
    <property type="entry name" value="DNA/RNA_pol_sf"/>
</dbReference>
<dbReference type="InterPro" id="IPR001098">
    <property type="entry name" value="DNA-dir_DNA_pol_A_palm_dom"/>
</dbReference>
<gene>
    <name evidence="3" type="ORF">UFOVP568_36</name>
</gene>